<feature type="region of interest" description="Disordered" evidence="7">
    <location>
        <begin position="1"/>
        <end position="200"/>
    </location>
</feature>
<evidence type="ECO:0000256" key="3">
    <source>
        <dbReference type="ARBA" id="ARBA00022517"/>
    </source>
</evidence>
<reference evidence="8 9" key="1">
    <citation type="journal article" date="2021" name="Sci. Rep.">
        <title>The genome of the diatom Chaetoceros tenuissimus carries an ancient integrated fragment of an extant virus.</title>
        <authorList>
            <person name="Hongo Y."/>
            <person name="Kimura K."/>
            <person name="Takaki Y."/>
            <person name="Yoshida Y."/>
            <person name="Baba S."/>
            <person name="Kobayashi G."/>
            <person name="Nagasaki K."/>
            <person name="Hano T."/>
            <person name="Tomaru Y."/>
        </authorList>
    </citation>
    <scope>NUCLEOTIDE SEQUENCE [LARGE SCALE GENOMIC DNA]</scope>
    <source>
        <strain evidence="8 9">NIES-3715</strain>
    </source>
</reference>
<organism evidence="8 9">
    <name type="scientific">Chaetoceros tenuissimus</name>
    <dbReference type="NCBI Taxonomy" id="426638"/>
    <lineage>
        <taxon>Eukaryota</taxon>
        <taxon>Sar</taxon>
        <taxon>Stramenopiles</taxon>
        <taxon>Ochrophyta</taxon>
        <taxon>Bacillariophyta</taxon>
        <taxon>Coscinodiscophyceae</taxon>
        <taxon>Chaetocerotophycidae</taxon>
        <taxon>Chaetocerotales</taxon>
        <taxon>Chaetocerotaceae</taxon>
        <taxon>Chaetoceros</taxon>
    </lineage>
</organism>
<dbReference type="PANTHER" id="PTHR21738">
    <property type="entry name" value="RIBOSOMAL RNA PROCESSING PROTEIN 36 HOMOLOG"/>
    <property type="match status" value="1"/>
</dbReference>
<evidence type="ECO:0000256" key="2">
    <source>
        <dbReference type="ARBA" id="ARBA00009418"/>
    </source>
</evidence>
<keyword evidence="9" id="KW-1185">Reference proteome</keyword>
<dbReference type="AlphaFoldDB" id="A0AAD3CV17"/>
<dbReference type="Pfam" id="PF06102">
    <property type="entry name" value="RRP36"/>
    <property type="match status" value="1"/>
</dbReference>
<dbReference type="GO" id="GO:0005730">
    <property type="term" value="C:nucleolus"/>
    <property type="evidence" value="ECO:0007669"/>
    <property type="project" value="UniProtKB-SubCell"/>
</dbReference>
<name>A0AAD3CV17_9STRA</name>
<comment type="subunit">
    <text evidence="6">Associates with 90S and pre-40S pre-ribosomal particles.</text>
</comment>
<protein>
    <recommendedName>
        <fullName evidence="6">rRNA biogenesis protein RRP36</fullName>
    </recommendedName>
</protein>
<feature type="region of interest" description="Disordered" evidence="7">
    <location>
        <begin position="269"/>
        <end position="288"/>
    </location>
</feature>
<dbReference type="GO" id="GO:0000462">
    <property type="term" value="P:maturation of SSU-rRNA from tricistronic rRNA transcript (SSU-rRNA, 5.8S rRNA, LSU-rRNA)"/>
    <property type="evidence" value="ECO:0007669"/>
    <property type="project" value="TreeGrafter"/>
</dbReference>
<gene>
    <name evidence="8" type="ORF">CTEN210_09134</name>
</gene>
<keyword evidence="4 6" id="KW-0698">rRNA processing</keyword>
<evidence type="ECO:0000313" key="8">
    <source>
        <dbReference type="EMBL" id="GFH52658.1"/>
    </source>
</evidence>
<evidence type="ECO:0000313" key="9">
    <source>
        <dbReference type="Proteomes" id="UP001054902"/>
    </source>
</evidence>
<comment type="subcellular location">
    <subcellularLocation>
        <location evidence="1 6">Nucleus</location>
        <location evidence="1 6">Nucleolus</location>
    </subcellularLocation>
</comment>
<feature type="compositionally biased region" description="Acidic residues" evidence="7">
    <location>
        <begin position="130"/>
        <end position="143"/>
    </location>
</feature>
<dbReference type="EMBL" id="BLLK01000045">
    <property type="protein sequence ID" value="GFH52658.1"/>
    <property type="molecule type" value="Genomic_DNA"/>
</dbReference>
<dbReference type="GO" id="GO:0030686">
    <property type="term" value="C:90S preribosome"/>
    <property type="evidence" value="ECO:0007669"/>
    <property type="project" value="TreeGrafter"/>
</dbReference>
<evidence type="ECO:0000256" key="6">
    <source>
        <dbReference type="RuleBase" id="RU368027"/>
    </source>
</evidence>
<dbReference type="PANTHER" id="PTHR21738:SF0">
    <property type="entry name" value="RIBOSOMAL RNA PROCESSING PROTEIN 36 HOMOLOG"/>
    <property type="match status" value="1"/>
</dbReference>
<proteinExistence type="inferred from homology"/>
<feature type="compositionally biased region" description="Acidic residues" evidence="7">
    <location>
        <begin position="56"/>
        <end position="82"/>
    </location>
</feature>
<keyword evidence="6" id="KW-0687">Ribonucleoprotein</keyword>
<evidence type="ECO:0000256" key="7">
    <source>
        <dbReference type="SAM" id="MobiDB-lite"/>
    </source>
</evidence>
<comment type="similarity">
    <text evidence="2 6">Belongs to the RRP36 family.</text>
</comment>
<evidence type="ECO:0000256" key="1">
    <source>
        <dbReference type="ARBA" id="ARBA00004604"/>
    </source>
</evidence>
<sequence>MEPASSSDDDSSIEQMPSRNLQPVDDDSSSAPSSSDDESDSDSDIEEQKNLTFEELPSDDSCLEDSDNDSDDEDSEEEEEDVPLSQRLHQKQNQGMESKAKSQRNKKKEALLLAQQRLKDLKKKQRNDSDSDDSDDDSSDSETETQLTQKKRSKHAPTIASSSRKAYFQRGAPDLNSSGIGVEIGAKKYKPRDPRMQSLSGYLDPKVFEKRYEFLEEIQDKEIDTLKQRLKAWKATGKKGNKMRRKLGMTGADASMEHDQEELQRLIQERSSRRDAKLKSDAKSAVKKRIREEVAAGKRGAYHLKRRDMKKLELEARFDQLRKKGGDAAVNKVLAKRRKRKMGKDSGLMTK</sequence>
<feature type="compositionally biased region" description="Acidic residues" evidence="7">
    <location>
        <begin position="35"/>
        <end position="45"/>
    </location>
</feature>
<comment type="function">
    <text evidence="6">Component of the 90S pre-ribosome involved in the maturation of rRNAs. Required for early cleavages of the pre-RNAs in the 40S ribosomal subunit maturation pathway.</text>
</comment>
<evidence type="ECO:0000256" key="4">
    <source>
        <dbReference type="ARBA" id="ARBA00022552"/>
    </source>
</evidence>
<comment type="caution">
    <text evidence="8">The sequence shown here is derived from an EMBL/GenBank/DDBJ whole genome shotgun (WGS) entry which is preliminary data.</text>
</comment>
<keyword evidence="5 6" id="KW-0539">Nucleus</keyword>
<dbReference type="Proteomes" id="UP001054902">
    <property type="component" value="Unassembled WGS sequence"/>
</dbReference>
<keyword evidence="3 6" id="KW-0690">Ribosome biogenesis</keyword>
<evidence type="ECO:0000256" key="5">
    <source>
        <dbReference type="ARBA" id="ARBA00023242"/>
    </source>
</evidence>
<accession>A0AAD3CV17</accession>
<dbReference type="InterPro" id="IPR009292">
    <property type="entry name" value="RRP36"/>
</dbReference>